<protein>
    <submittedName>
        <fullName evidence="4">DUF4190 domain-containing protein</fullName>
    </submittedName>
</protein>
<keyword evidence="2" id="KW-1133">Transmembrane helix</keyword>
<feature type="domain" description="DUF4190" evidence="3">
    <location>
        <begin position="100"/>
        <end position="164"/>
    </location>
</feature>
<evidence type="ECO:0000256" key="1">
    <source>
        <dbReference type="SAM" id="MobiDB-lite"/>
    </source>
</evidence>
<feature type="transmembrane region" description="Helical" evidence="2">
    <location>
        <begin position="143"/>
        <end position="170"/>
    </location>
</feature>
<gene>
    <name evidence="4" type="ORF">D0Z08_20860</name>
</gene>
<proteinExistence type="predicted"/>
<name>A0A417XXP8_9ACTN</name>
<comment type="caution">
    <text evidence="4">The sequence shown here is derived from an EMBL/GenBank/DDBJ whole genome shotgun (WGS) entry which is preliminary data.</text>
</comment>
<dbReference type="InterPro" id="IPR025241">
    <property type="entry name" value="DUF4190"/>
</dbReference>
<evidence type="ECO:0000313" key="4">
    <source>
        <dbReference type="EMBL" id="RHW25146.1"/>
    </source>
</evidence>
<keyword evidence="2" id="KW-0812">Transmembrane</keyword>
<dbReference type="Proteomes" id="UP000283644">
    <property type="component" value="Unassembled WGS sequence"/>
</dbReference>
<accession>A0A417XXP8</accession>
<organism evidence="4 5">
    <name type="scientific">Nocardioides immobilis</name>
    <dbReference type="NCBI Taxonomy" id="2049295"/>
    <lineage>
        <taxon>Bacteria</taxon>
        <taxon>Bacillati</taxon>
        <taxon>Actinomycetota</taxon>
        <taxon>Actinomycetes</taxon>
        <taxon>Propionibacteriales</taxon>
        <taxon>Nocardioidaceae</taxon>
        <taxon>Nocardioides</taxon>
    </lineage>
</organism>
<keyword evidence="2" id="KW-0472">Membrane</keyword>
<evidence type="ECO:0000259" key="3">
    <source>
        <dbReference type="Pfam" id="PF13828"/>
    </source>
</evidence>
<keyword evidence="5" id="KW-1185">Reference proteome</keyword>
<feature type="compositionally biased region" description="Pro residues" evidence="1">
    <location>
        <begin position="61"/>
        <end position="88"/>
    </location>
</feature>
<reference evidence="4 5" key="1">
    <citation type="submission" date="2018-09" db="EMBL/GenBank/DDBJ databases">
        <title>Genome sequencing of Nocardioides immobilis CCTCC AB 2017083 for comparison to Nocardioides silvaticus.</title>
        <authorList>
            <person name="Li C."/>
            <person name="Wang G."/>
        </authorList>
    </citation>
    <scope>NUCLEOTIDE SEQUENCE [LARGE SCALE GENOMIC DNA]</scope>
    <source>
        <strain evidence="4 5">CCTCC AB 2017083</strain>
    </source>
</reference>
<dbReference type="EMBL" id="QXGH01000026">
    <property type="protein sequence ID" value="RHW25146.1"/>
    <property type="molecule type" value="Genomic_DNA"/>
</dbReference>
<evidence type="ECO:0000313" key="5">
    <source>
        <dbReference type="Proteomes" id="UP000283644"/>
    </source>
</evidence>
<evidence type="ECO:0000256" key="2">
    <source>
        <dbReference type="SAM" id="Phobius"/>
    </source>
</evidence>
<feature type="transmembrane region" description="Helical" evidence="2">
    <location>
        <begin position="99"/>
        <end position="131"/>
    </location>
</feature>
<dbReference type="OrthoDB" id="4872372at2"/>
<dbReference type="AlphaFoldDB" id="A0A417XXP8"/>
<dbReference type="Pfam" id="PF13828">
    <property type="entry name" value="DUF4190"/>
    <property type="match status" value="1"/>
</dbReference>
<feature type="region of interest" description="Disordered" evidence="1">
    <location>
        <begin position="24"/>
        <end position="90"/>
    </location>
</feature>
<sequence length="180" mass="17684">MRSIGGVPVSHAAALVTTVPGIRPMADTTRRGVPLESLPSPGSVPGLAPKGHHLSYEPPAYGSPPPPGGGGYGAPPPGGGGYGGPPPGYGGAQPQSTSVMAIISLVTGILGVVCCGSWIFAIAAIVLGVLARKEIAESGGAKTGAGMALAGLILGAVGIVISVIWTILWITTGSFSFYTS</sequence>